<reference evidence="8 9" key="1">
    <citation type="submission" date="2018-04" db="EMBL/GenBank/DDBJ databases">
        <title>Novel actinobacteria from marine sediment.</title>
        <authorList>
            <person name="Ng Z.Y."/>
            <person name="Tan G.Y.A."/>
        </authorList>
    </citation>
    <scope>NUCLEOTIDE SEQUENCE [LARGE SCALE GENOMIC DNA]</scope>
    <source>
        <strain evidence="8 9">TPS81</strain>
    </source>
</reference>
<organism evidence="8 9">
    <name type="scientific">Marinitenerispora sediminis</name>
    <dbReference type="NCBI Taxonomy" id="1931232"/>
    <lineage>
        <taxon>Bacteria</taxon>
        <taxon>Bacillati</taxon>
        <taxon>Actinomycetota</taxon>
        <taxon>Actinomycetes</taxon>
        <taxon>Streptosporangiales</taxon>
        <taxon>Nocardiopsidaceae</taxon>
        <taxon>Marinitenerispora</taxon>
    </lineage>
</organism>
<dbReference type="Proteomes" id="UP000253318">
    <property type="component" value="Unassembled WGS sequence"/>
</dbReference>
<dbReference type="PANTHER" id="PTHR14939">
    <property type="entry name" value="F-BOX ONLY PROTEIN 22"/>
    <property type="match status" value="1"/>
</dbReference>
<dbReference type="InterPro" id="IPR016741">
    <property type="entry name" value="UCP018953"/>
</dbReference>
<dbReference type="RefSeq" id="WP_114396563.1">
    <property type="nucleotide sequence ID" value="NZ_QEIM01000012.1"/>
</dbReference>
<evidence type="ECO:0000256" key="5">
    <source>
        <dbReference type="ARBA" id="ARBA00023136"/>
    </source>
</evidence>
<dbReference type="SMART" id="SM00897">
    <property type="entry name" value="FIST"/>
    <property type="match status" value="1"/>
</dbReference>
<dbReference type="GO" id="GO:0005886">
    <property type="term" value="C:plasma membrane"/>
    <property type="evidence" value="ECO:0007669"/>
    <property type="project" value="UniProtKB-SubCell"/>
</dbReference>
<dbReference type="PANTHER" id="PTHR14939:SF5">
    <property type="entry name" value="F-BOX ONLY PROTEIN 22"/>
    <property type="match status" value="1"/>
</dbReference>
<dbReference type="Pfam" id="PF08495">
    <property type="entry name" value="FIST"/>
    <property type="match status" value="1"/>
</dbReference>
<evidence type="ECO:0000313" key="8">
    <source>
        <dbReference type="EMBL" id="RCV62411.1"/>
    </source>
</evidence>
<dbReference type="GO" id="GO:0016301">
    <property type="term" value="F:kinase activity"/>
    <property type="evidence" value="ECO:0007669"/>
    <property type="project" value="UniProtKB-KW"/>
</dbReference>
<evidence type="ECO:0000313" key="9">
    <source>
        <dbReference type="Proteomes" id="UP000253318"/>
    </source>
</evidence>
<keyword evidence="4" id="KW-1133">Transmembrane helix</keyword>
<dbReference type="InterPro" id="IPR013702">
    <property type="entry name" value="FIST_domain_N"/>
</dbReference>
<name>A0A368TBU2_9ACTN</name>
<evidence type="ECO:0000256" key="3">
    <source>
        <dbReference type="ARBA" id="ARBA00022692"/>
    </source>
</evidence>
<protein>
    <submittedName>
        <fullName evidence="8">Histidine kinase</fullName>
    </submittedName>
</protein>
<evidence type="ECO:0000256" key="1">
    <source>
        <dbReference type="ARBA" id="ARBA00004651"/>
    </source>
</evidence>
<feature type="domain" description="FIST" evidence="6">
    <location>
        <begin position="32"/>
        <end position="223"/>
    </location>
</feature>
<sequence length="386" mass="39617">MARFGDALATGADLVSAAERATLRALEPLGGPADLVCVFVSGSDPEEVALAGERAMALAGDAVTIGCSCTGVIGGGRGVEGRGAVSVWAAVLPDVRITPFELDAVPEDDHLAVIGMTEPEPDDRVALLFANPYDFPAHSFVRRSAAALGGLPIVGGLADGARGQESVRLFADGRTASGGAVGLLLAGPGVAGTVVSQGCRPIGPSMTVTKVEGQELLELAGTPAYQKLEQILHALTPTEQELLAEGLHIGVAMDEYADRYERGDFLIRGLASADPDRGSLTIGDVVEVGQTVRFQVRDTETADADLLERLRAFGEETGGGTAGALLFSCNGRGAAMFPTADHDVRSVREALGIEAVTGFFAAGEIGPVAGRNHVHGFTACLLAFAG</sequence>
<evidence type="ECO:0000259" key="6">
    <source>
        <dbReference type="SMART" id="SM00897"/>
    </source>
</evidence>
<dbReference type="InterPro" id="IPR019494">
    <property type="entry name" value="FIST_C"/>
</dbReference>
<dbReference type="Pfam" id="PF10442">
    <property type="entry name" value="FIST_C"/>
    <property type="match status" value="1"/>
</dbReference>
<dbReference type="SMART" id="SM01204">
    <property type="entry name" value="FIST_C"/>
    <property type="match status" value="1"/>
</dbReference>
<dbReference type="OrthoDB" id="9770435at2"/>
<keyword evidence="5" id="KW-0472">Membrane</keyword>
<evidence type="ECO:0000259" key="7">
    <source>
        <dbReference type="SMART" id="SM01204"/>
    </source>
</evidence>
<comment type="subcellular location">
    <subcellularLocation>
        <location evidence="1">Cell membrane</location>
        <topology evidence="1">Multi-pass membrane protein</topology>
    </subcellularLocation>
</comment>
<comment type="caution">
    <text evidence="8">The sequence shown here is derived from an EMBL/GenBank/DDBJ whole genome shotgun (WGS) entry which is preliminary data.</text>
</comment>
<dbReference type="AlphaFoldDB" id="A0A368TBU2"/>
<keyword evidence="3" id="KW-0812">Transmembrane</keyword>
<keyword evidence="9" id="KW-1185">Reference proteome</keyword>
<keyword evidence="8" id="KW-0418">Kinase</keyword>
<gene>
    <name evidence="8" type="ORF">DEF24_01435</name>
</gene>
<keyword evidence="2" id="KW-1003">Cell membrane</keyword>
<accession>A0A368TBU2</accession>
<feature type="domain" description="FIST C-domain" evidence="7">
    <location>
        <begin position="224"/>
        <end position="368"/>
    </location>
</feature>
<dbReference type="EMBL" id="QEIN01000006">
    <property type="protein sequence ID" value="RCV62411.1"/>
    <property type="molecule type" value="Genomic_DNA"/>
</dbReference>
<dbReference type="PIRSF" id="PIRSF018953">
    <property type="entry name" value="UCP018953"/>
    <property type="match status" value="1"/>
</dbReference>
<evidence type="ECO:0000256" key="4">
    <source>
        <dbReference type="ARBA" id="ARBA00022989"/>
    </source>
</evidence>
<proteinExistence type="predicted"/>
<keyword evidence="8" id="KW-0808">Transferase</keyword>
<evidence type="ECO:0000256" key="2">
    <source>
        <dbReference type="ARBA" id="ARBA00022475"/>
    </source>
</evidence>